<dbReference type="InterPro" id="IPR010905">
    <property type="entry name" value="Glyco_hydro_88"/>
</dbReference>
<dbReference type="PANTHER" id="PTHR36845:SF1">
    <property type="entry name" value="HYDROLASE, PUTATIVE (AFU_ORTHOLOGUE AFUA_7G05090)-RELATED"/>
    <property type="match status" value="1"/>
</dbReference>
<evidence type="ECO:0000313" key="5">
    <source>
        <dbReference type="EMBL" id="MBT9813126.1"/>
    </source>
</evidence>
<feature type="binding site" evidence="4">
    <location>
        <position position="173"/>
    </location>
    <ligand>
        <name>substrate</name>
    </ligand>
</feature>
<dbReference type="SUPFAM" id="SSF48208">
    <property type="entry name" value="Six-hairpin glycosidases"/>
    <property type="match status" value="1"/>
</dbReference>
<feature type="binding site" evidence="4">
    <location>
        <position position="233"/>
    </location>
    <ligand>
        <name>substrate</name>
    </ligand>
</feature>
<feature type="active site" description="Proton donor" evidence="3">
    <location>
        <position position="173"/>
    </location>
</feature>
<dbReference type="Pfam" id="PF07470">
    <property type="entry name" value="Glyco_hydro_88"/>
    <property type="match status" value="1"/>
</dbReference>
<feature type="binding site" evidence="4">
    <location>
        <position position="366"/>
    </location>
    <ligand>
        <name>substrate</name>
    </ligand>
</feature>
<gene>
    <name evidence="5" type="ORF">GPL26_26480</name>
</gene>
<feature type="active site" description="Nucleophile" evidence="3">
    <location>
        <position position="113"/>
    </location>
</feature>
<evidence type="ECO:0000256" key="2">
    <source>
        <dbReference type="ARBA" id="ARBA00038358"/>
    </source>
</evidence>
<name>A0AA41FK37_9FIRM</name>
<proteinExistence type="inferred from homology"/>
<evidence type="ECO:0000256" key="4">
    <source>
        <dbReference type="PIRSR" id="PIRSR610905-2"/>
    </source>
</evidence>
<dbReference type="Gene3D" id="1.50.10.10">
    <property type="match status" value="1"/>
</dbReference>
<feature type="binding site" evidence="4">
    <location>
        <position position="245"/>
    </location>
    <ligand>
        <name>substrate</name>
    </ligand>
</feature>
<feature type="binding site" evidence="4">
    <location>
        <position position="249"/>
    </location>
    <ligand>
        <name>substrate</name>
    </ligand>
</feature>
<dbReference type="GO" id="GO:0052757">
    <property type="term" value="F:chondroitin hydrolase activity"/>
    <property type="evidence" value="ECO:0007669"/>
    <property type="project" value="TreeGrafter"/>
</dbReference>
<dbReference type="Proteomes" id="UP000708338">
    <property type="component" value="Unassembled WGS sequence"/>
</dbReference>
<organism evidence="5 6">
    <name type="scientific">Enterocloster citroniae</name>
    <dbReference type="NCBI Taxonomy" id="358743"/>
    <lineage>
        <taxon>Bacteria</taxon>
        <taxon>Bacillati</taxon>
        <taxon>Bacillota</taxon>
        <taxon>Clostridia</taxon>
        <taxon>Lachnospirales</taxon>
        <taxon>Lachnospiraceae</taxon>
        <taxon>Enterocloster</taxon>
    </lineage>
</organism>
<feature type="binding site" evidence="4">
    <location>
        <position position="231"/>
    </location>
    <ligand>
        <name>substrate</name>
    </ligand>
</feature>
<feature type="binding site" evidence="4">
    <location>
        <position position="363"/>
    </location>
    <ligand>
        <name>substrate</name>
    </ligand>
</feature>
<sequence length="396" mass="45591">MMREIHVEPIKKKDIYLAGGLLSRQEVEEAIDRVVGQVRCNMKYFGTKFPSSAAKDQTYGIIENIEWTDGFWTGLLWLCYEYTGDGEFRRLAEQNVSSFLNRVEKRIELDHHDLGFLYSLSCVAGYKLTGSEEGKRAGLLAADKLLERFQEKGGFIQAWGELGARDNYRLIIDCLLNIPLLYWASQVTGDDTYKNAAVRHYETACRYVIREDASAYHTFYFDPETGEPVRGVTRQGYSDESAWARGQAWGIYGIPLNYRYTRDSSALPLFEGMTNYFLNRLPQDDVCYWDLIFTDGDCQSRDSSAAAVAVCGIHEMLKYLPEVHPEKETYQHAMHSILKALMTGYTNPDIREGAPVLLHGVYSWHSGKGVDEGNIWGDYYYMEALMRFYKDWNLYW</sequence>
<dbReference type="GO" id="GO:0000272">
    <property type="term" value="P:polysaccharide catabolic process"/>
    <property type="evidence" value="ECO:0007669"/>
    <property type="project" value="TreeGrafter"/>
</dbReference>
<accession>A0AA41FK37</accession>
<evidence type="ECO:0000256" key="1">
    <source>
        <dbReference type="ARBA" id="ARBA00022801"/>
    </source>
</evidence>
<dbReference type="EMBL" id="WQPS01000117">
    <property type="protein sequence ID" value="MBT9813126.1"/>
    <property type="molecule type" value="Genomic_DNA"/>
</dbReference>
<comment type="similarity">
    <text evidence="2">Belongs to the glycosyl hydrolase 88 family.</text>
</comment>
<keyword evidence="1 5" id="KW-0378">Hydrolase</keyword>
<feature type="binding site" evidence="4">
    <location>
        <position position="113"/>
    </location>
    <ligand>
        <name>substrate</name>
    </ligand>
</feature>
<dbReference type="PANTHER" id="PTHR36845">
    <property type="entry name" value="HYDROLASE, PUTATIVE (AFU_ORTHOLOGUE AFUA_7G05090)-RELATED"/>
    <property type="match status" value="1"/>
</dbReference>
<dbReference type="AlphaFoldDB" id="A0AA41FK37"/>
<dbReference type="GeneID" id="93165974"/>
<dbReference type="InterPro" id="IPR052369">
    <property type="entry name" value="UG_Glycosaminoglycan_Hydrolase"/>
</dbReference>
<dbReference type="InterPro" id="IPR012341">
    <property type="entry name" value="6hp_glycosidase-like_sf"/>
</dbReference>
<reference evidence="5" key="1">
    <citation type="journal article" date="2021" name="Gut Microbes">
        <title>A synthetic consortium of 100 gut commensals modulates the composition and function in a colon model of the microbiome of elderly subjects.</title>
        <authorList>
            <person name="Perez M."/>
            <person name="Ntemiri A."/>
            <person name="Tan H."/>
            <person name="Harris H.M.B."/>
            <person name="Roager H.M."/>
            <person name="Ribiere C."/>
            <person name="O'Toole P.W."/>
        </authorList>
    </citation>
    <scope>NUCLEOTIDE SEQUENCE</scope>
    <source>
        <strain evidence="5">MCC335</strain>
    </source>
</reference>
<protein>
    <submittedName>
        <fullName evidence="5">Glucuronyl hydrolase</fullName>
    </submittedName>
</protein>
<dbReference type="RefSeq" id="WP_045091996.1">
    <property type="nucleotide sequence ID" value="NZ_CABJDD010000007.1"/>
</dbReference>
<evidence type="ECO:0000256" key="3">
    <source>
        <dbReference type="PIRSR" id="PIRSR610905-1"/>
    </source>
</evidence>
<evidence type="ECO:0000313" key="6">
    <source>
        <dbReference type="Proteomes" id="UP000708338"/>
    </source>
</evidence>
<dbReference type="InterPro" id="IPR008928">
    <property type="entry name" value="6-hairpin_glycosidase_sf"/>
</dbReference>
<comment type="caution">
    <text evidence="5">The sequence shown here is derived from an EMBL/GenBank/DDBJ whole genome shotgun (WGS) entry which is preliminary data.</text>
</comment>